<dbReference type="GO" id="GO:0016192">
    <property type="term" value="P:vesicle-mediated transport"/>
    <property type="evidence" value="ECO:0007669"/>
    <property type="project" value="InterPro"/>
</dbReference>
<dbReference type="EMBL" id="CYKH01000021">
    <property type="protein sequence ID" value="CUI10904.1"/>
    <property type="molecule type" value="Genomic_DNA"/>
</dbReference>
<feature type="region of interest" description="Disordered" evidence="6">
    <location>
        <begin position="666"/>
        <end position="753"/>
    </location>
</feature>
<proteinExistence type="inferred from homology"/>
<reference evidence="9" key="1">
    <citation type="submission" date="2015-09" db="EMBL/GenBank/DDBJ databases">
        <authorList>
            <consortium name="Pathogen Informatics"/>
        </authorList>
    </citation>
    <scope>NUCLEOTIDE SEQUENCE [LARGE SCALE GENOMIC DNA]</scope>
    <source>
        <strain evidence="9">Lake Konstanz</strain>
    </source>
</reference>
<keyword evidence="3" id="KW-0813">Transport</keyword>
<accession>A0A0S4KGY6</accession>
<feature type="compositionally biased region" description="Basic and acidic residues" evidence="6">
    <location>
        <begin position="295"/>
        <end position="306"/>
    </location>
</feature>
<dbReference type="InterPro" id="IPR016024">
    <property type="entry name" value="ARM-type_fold"/>
</dbReference>
<keyword evidence="4" id="KW-0653">Protein transport</keyword>
<evidence type="ECO:0000313" key="8">
    <source>
        <dbReference type="EMBL" id="CUI10904.1"/>
    </source>
</evidence>
<dbReference type="InterPro" id="IPR026739">
    <property type="entry name" value="AP_beta"/>
</dbReference>
<feature type="compositionally biased region" description="Basic and acidic residues" evidence="6">
    <location>
        <begin position="268"/>
        <end position="279"/>
    </location>
</feature>
<dbReference type="Pfam" id="PF01602">
    <property type="entry name" value="Adaptin_N"/>
    <property type="match status" value="1"/>
</dbReference>
<dbReference type="SUPFAM" id="SSF48371">
    <property type="entry name" value="ARM repeat"/>
    <property type="match status" value="1"/>
</dbReference>
<feature type="compositionally biased region" description="Low complexity" evidence="6">
    <location>
        <begin position="795"/>
        <end position="804"/>
    </location>
</feature>
<dbReference type="OrthoDB" id="302453at2759"/>
<evidence type="ECO:0000256" key="5">
    <source>
        <dbReference type="ARBA" id="ARBA00023136"/>
    </source>
</evidence>
<dbReference type="InterPro" id="IPR002553">
    <property type="entry name" value="Clathrin/coatomer_adapt-like_N"/>
</dbReference>
<keyword evidence="5" id="KW-0472">Membrane</keyword>
<comment type="subcellular location">
    <subcellularLocation>
        <location evidence="1">Endomembrane system</location>
    </subcellularLocation>
</comment>
<name>A0A0S4KGY6_BODSA</name>
<evidence type="ECO:0000256" key="3">
    <source>
        <dbReference type="ARBA" id="ARBA00022448"/>
    </source>
</evidence>
<evidence type="ECO:0000259" key="7">
    <source>
        <dbReference type="Pfam" id="PF01602"/>
    </source>
</evidence>
<dbReference type="GO" id="GO:0030123">
    <property type="term" value="C:AP-3 adaptor complex"/>
    <property type="evidence" value="ECO:0007669"/>
    <property type="project" value="InterPro"/>
</dbReference>
<evidence type="ECO:0000256" key="4">
    <source>
        <dbReference type="ARBA" id="ARBA00022927"/>
    </source>
</evidence>
<evidence type="ECO:0000256" key="2">
    <source>
        <dbReference type="ARBA" id="ARBA00006613"/>
    </source>
</evidence>
<comment type="similarity">
    <text evidence="2">Belongs to the adaptor complexes large subunit family.</text>
</comment>
<dbReference type="Gene3D" id="1.25.10.10">
    <property type="entry name" value="Leucine-rich Repeat Variant"/>
    <property type="match status" value="1"/>
</dbReference>
<keyword evidence="9" id="KW-1185">Reference proteome</keyword>
<evidence type="ECO:0000313" key="9">
    <source>
        <dbReference type="Proteomes" id="UP000051952"/>
    </source>
</evidence>
<feature type="compositionally biased region" description="Low complexity" evidence="6">
    <location>
        <begin position="706"/>
        <end position="741"/>
    </location>
</feature>
<organism evidence="8 9">
    <name type="scientific">Bodo saltans</name>
    <name type="common">Flagellated protozoan</name>
    <dbReference type="NCBI Taxonomy" id="75058"/>
    <lineage>
        <taxon>Eukaryota</taxon>
        <taxon>Discoba</taxon>
        <taxon>Euglenozoa</taxon>
        <taxon>Kinetoplastea</taxon>
        <taxon>Metakinetoplastina</taxon>
        <taxon>Eubodonida</taxon>
        <taxon>Bodonidae</taxon>
        <taxon>Bodo</taxon>
    </lineage>
</organism>
<dbReference type="AlphaFoldDB" id="A0A0S4KGY6"/>
<dbReference type="VEuPathDB" id="TriTrypDB:BSAL_49615"/>
<evidence type="ECO:0000256" key="6">
    <source>
        <dbReference type="SAM" id="MobiDB-lite"/>
    </source>
</evidence>
<feature type="compositionally biased region" description="Low complexity" evidence="6">
    <location>
        <begin position="818"/>
        <end position="833"/>
    </location>
</feature>
<sequence>MSRAVIAEKATHAGERAREMLDNSGGVVSRARSLVSGDAQFFTAQPKIDQIRKDLESDSIQEKKDAMKRVIAQICKGNDMSILFADVVKNILIQSIELRKLIYYFIVHYAEDRPNEALLAISAFQKDLVDPSMHVRSLALRMLSSIRIPAIHPVVMLAVKKSCSDMSPIVRKTAAISLSQIHSVTNGEESIDVMTDLIGQLIGDRSPEVQGAAALSMMEICPNRMDLIHRHFRKLCRSMIEADPWAQTVILHILLRYARTQFLDPNVKHEKKKDPKEEEEKADENSDTDDSSEDEKERRYRNRSELQQDLQMDPDHRLLLSAVKPMLMSMNRAVVIGAASLYFHIAPVSEFDFCVKPLLRLLGDTLEGHAVVLSAIHTFVLSRPEPFIPHVKEFFVNAEDNIHVRELKIRIMSKLATPHNFTAVVHEFRSYLRSFDILKVVAAIRGLSLVACSVADSATPIMRLVTPMLSHKNADVVTESVVVLRQLVVQGTNDKTHTCRIVHKLLQQVMAGEIKSATARASIVWLVGENIPVHTVIATAAPDCFRSFVRTFTQEDPQVKKQVLMLGSKIWLHLDGEGQLADRFKKMFFYVLELVKFDNDYDVRDRGRIVECALDRTSTSFASLKAAILAPKPLPQQNDPFLEKAKYQLGSLSHLIGNALLGYQELPPWPETQPDPTARDPPQEVRSLSPSTQSSYSSSDYDESESSSSEESSDAASSSAASSSSDSDSSASSSASSSDSSAPKKKKVVATKKIAAKPAVVAVKKAVVIARVVTTGAKPQPKPAAAAAVAVAAATVAATTAAPPKQEDAKVTEEQEEQPTITPEPQADEPAAASEHDAEEAEEEKHDEEAAEDADEDDN</sequence>
<feature type="region of interest" description="Disordered" evidence="6">
    <location>
        <begin position="795"/>
        <end position="859"/>
    </location>
</feature>
<feature type="compositionally biased region" description="Acidic residues" evidence="6">
    <location>
        <begin position="849"/>
        <end position="859"/>
    </location>
</feature>
<dbReference type="InterPro" id="IPR011989">
    <property type="entry name" value="ARM-like"/>
</dbReference>
<gene>
    <name evidence="8" type="ORF">BSAL_49615</name>
</gene>
<evidence type="ECO:0000256" key="1">
    <source>
        <dbReference type="ARBA" id="ARBA00004308"/>
    </source>
</evidence>
<dbReference type="GO" id="GO:0012505">
    <property type="term" value="C:endomembrane system"/>
    <property type="evidence" value="ECO:0007669"/>
    <property type="project" value="UniProtKB-SubCell"/>
</dbReference>
<dbReference type="PANTHER" id="PTHR11134">
    <property type="entry name" value="ADAPTOR COMPLEX SUBUNIT BETA FAMILY MEMBER"/>
    <property type="match status" value="1"/>
</dbReference>
<dbReference type="GO" id="GO:0006886">
    <property type="term" value="P:intracellular protein transport"/>
    <property type="evidence" value="ECO:0007669"/>
    <property type="project" value="InterPro"/>
</dbReference>
<protein>
    <submittedName>
        <fullName evidence="8">Beta-adaptin 3, putative</fullName>
    </submittedName>
</protein>
<feature type="region of interest" description="Disordered" evidence="6">
    <location>
        <begin position="268"/>
        <end position="307"/>
    </location>
</feature>
<dbReference type="Proteomes" id="UP000051952">
    <property type="component" value="Unassembled WGS sequence"/>
</dbReference>
<feature type="compositionally biased region" description="Acidic residues" evidence="6">
    <location>
        <begin position="280"/>
        <end position="294"/>
    </location>
</feature>
<dbReference type="OMA" id="HFLVRST"/>
<dbReference type="InterPro" id="IPR026740">
    <property type="entry name" value="AP3_beta"/>
</dbReference>
<feature type="domain" description="Clathrin/coatomer adaptor adaptin-like N-terminal" evidence="7">
    <location>
        <begin position="49"/>
        <end position="615"/>
    </location>
</feature>
<dbReference type="PIRSF" id="PIRSF037096">
    <property type="entry name" value="AP3_complex_beta"/>
    <property type="match status" value="1"/>
</dbReference>